<organism evidence="1 2">
    <name type="scientific">Plasmodium brasilianum</name>
    <dbReference type="NCBI Taxonomy" id="5824"/>
    <lineage>
        <taxon>Eukaryota</taxon>
        <taxon>Sar</taxon>
        <taxon>Alveolata</taxon>
        <taxon>Apicomplexa</taxon>
        <taxon>Aconoidasida</taxon>
        <taxon>Haemosporida</taxon>
        <taxon>Plasmodiidae</taxon>
        <taxon>Plasmodium</taxon>
        <taxon>Plasmodium (Plasmodium)</taxon>
    </lineage>
</organism>
<accession>A0ACB9YDV9</accession>
<evidence type="ECO:0000313" key="1">
    <source>
        <dbReference type="EMBL" id="KAI4839629.1"/>
    </source>
</evidence>
<reference evidence="1" key="1">
    <citation type="submission" date="2022-06" db="EMBL/GenBank/DDBJ databases">
        <title>The First Complete Genome of the Simian Malaria Parasite Plasmodium brasilianum.</title>
        <authorList>
            <person name="Bajic M."/>
            <person name="Ravishankar S."/>
        </authorList>
    </citation>
    <scope>NUCLEOTIDE SEQUENCE</scope>
    <source>
        <strain evidence="1">Bolivian I</strain>
    </source>
</reference>
<comment type="caution">
    <text evidence="1">The sequence shown here is derived from an EMBL/GenBank/DDBJ whole genome shotgun (WGS) entry which is preliminary data.</text>
</comment>
<keyword evidence="2" id="KW-1185">Reference proteome</keyword>
<dbReference type="EMBL" id="CM043775">
    <property type="protein sequence ID" value="KAI4839629.1"/>
    <property type="molecule type" value="Genomic_DNA"/>
</dbReference>
<gene>
    <name evidence="1" type="ORF">MKS88_002186</name>
</gene>
<protein>
    <submittedName>
        <fullName evidence="1">Uncharacterized protein</fullName>
    </submittedName>
</protein>
<dbReference type="Proteomes" id="UP001056978">
    <property type="component" value="Chromosome 7"/>
</dbReference>
<sequence length="245" mass="28358">MNKNIKSLLFIKIVGFTLLNWICYYKNNKYIYCKSMNKKNKLGAYSGFINNRLLSESLLNIISSGDSLSDDDGTILVDDEKDIYKNGKDDKSRRKIIKEILLKAEERNKLLRKKKYTLLNRIDSYFEKKIFNELECIDKMNNNSKNDKTAARRMLRRKVVSNVTPPLLVFLIGIVFLICFWALVISIGDETGQDVLTTISTTAHWLSLVISVVLIFGAILVVLYINYTLRKIKIFKIKKENNPKI</sequence>
<evidence type="ECO:0000313" key="2">
    <source>
        <dbReference type="Proteomes" id="UP001056978"/>
    </source>
</evidence>
<proteinExistence type="predicted"/>
<name>A0ACB9YDV9_PLABR</name>